<evidence type="ECO:0000256" key="4">
    <source>
        <dbReference type="ARBA" id="ARBA00022692"/>
    </source>
</evidence>
<evidence type="ECO:0000256" key="1">
    <source>
        <dbReference type="ARBA" id="ARBA00004651"/>
    </source>
</evidence>
<feature type="transmembrane region" description="Helical" evidence="7">
    <location>
        <begin position="171"/>
        <end position="189"/>
    </location>
</feature>
<dbReference type="InterPro" id="IPR011701">
    <property type="entry name" value="MFS"/>
</dbReference>
<feature type="transmembrane region" description="Helical" evidence="7">
    <location>
        <begin position="305"/>
        <end position="323"/>
    </location>
</feature>
<keyword evidence="2" id="KW-0813">Transport</keyword>
<dbReference type="RefSeq" id="WP_025355716.1">
    <property type="nucleotide sequence ID" value="NZ_BAAABQ010000057.1"/>
</dbReference>
<keyword evidence="3" id="KW-1003">Cell membrane</keyword>
<feature type="transmembrane region" description="Helical" evidence="7">
    <location>
        <begin position="428"/>
        <end position="448"/>
    </location>
</feature>
<name>A0ABR6BJM9_9PSEU</name>
<keyword evidence="4 7" id="KW-0812">Transmembrane</keyword>
<sequence length="457" mass="47242">MSTATPIRAGLVVAAIATGTVLNPLDATMVAVALARVQAHFGVSVTAVSWLVSGFFVAGTIGQALMGRLVDRLGARRVFRWGLLVVAISCALAPLCPSLGWLVGLRVVQALGTSVAFPAGLVIIRRHLTLPDGTPPARAIGAVTTTNTLSAAVGPFAGGLLVSWAGWQATFLANVPVALLAVLLAGKWLPADEPRPAGRRALSGLDIPGALLYSLTLISVLVFLLQPGSTASWIALAATVPCTVLFLQRERRTEEPFLDVRLMARRPELLGVFAQYGLANLAYYGLLYAVPLWLQGVRGTDPTTAGLILVPIAVCSAAVTPFAARWIQGGGPAPVLLTASLVLAIGGALMLTVDSATPLVLVAAIGALVGMVNNPNTLGLQAVLYAGTPTEQTGTVSGVFQSFRYVGSILSTAVLGLAFGGHADDHSLHLTAWLLLATGVLITAMNLVTRRVSPGRA</sequence>
<feature type="transmembrane region" description="Helical" evidence="7">
    <location>
        <begin position="405"/>
        <end position="422"/>
    </location>
</feature>
<evidence type="ECO:0000256" key="6">
    <source>
        <dbReference type="ARBA" id="ARBA00023136"/>
    </source>
</evidence>
<dbReference type="Gene3D" id="1.20.1720.10">
    <property type="entry name" value="Multidrug resistance protein D"/>
    <property type="match status" value="1"/>
</dbReference>
<dbReference type="PANTHER" id="PTHR42718:SF46">
    <property type="entry name" value="BLR6921 PROTEIN"/>
    <property type="match status" value="1"/>
</dbReference>
<evidence type="ECO:0000256" key="3">
    <source>
        <dbReference type="ARBA" id="ARBA00022475"/>
    </source>
</evidence>
<feature type="transmembrane region" description="Helical" evidence="7">
    <location>
        <begin position="45"/>
        <end position="66"/>
    </location>
</feature>
<dbReference type="PROSITE" id="PS50850">
    <property type="entry name" value="MFS"/>
    <property type="match status" value="1"/>
</dbReference>
<feature type="transmembrane region" description="Helical" evidence="7">
    <location>
        <begin position="201"/>
        <end position="225"/>
    </location>
</feature>
<dbReference type="Pfam" id="PF07690">
    <property type="entry name" value="MFS_1"/>
    <property type="match status" value="1"/>
</dbReference>
<feature type="domain" description="Major facilitator superfamily (MFS) profile" evidence="8">
    <location>
        <begin position="12"/>
        <end position="450"/>
    </location>
</feature>
<gene>
    <name evidence="9" type="ORF">BC739_004304</name>
</gene>
<dbReference type="CDD" id="cd17321">
    <property type="entry name" value="MFS_MMR_MDR_like"/>
    <property type="match status" value="1"/>
</dbReference>
<proteinExistence type="predicted"/>
<accession>A0ABR6BJM9</accession>
<keyword evidence="5 7" id="KW-1133">Transmembrane helix</keyword>
<dbReference type="EMBL" id="JACJID010000003">
    <property type="protein sequence ID" value="MBA8927098.1"/>
    <property type="molecule type" value="Genomic_DNA"/>
</dbReference>
<evidence type="ECO:0000256" key="5">
    <source>
        <dbReference type="ARBA" id="ARBA00022989"/>
    </source>
</evidence>
<feature type="transmembrane region" description="Helical" evidence="7">
    <location>
        <begin position="335"/>
        <end position="353"/>
    </location>
</feature>
<protein>
    <submittedName>
        <fullName evidence="9">MFS family permease</fullName>
    </submittedName>
</protein>
<keyword evidence="10" id="KW-1185">Reference proteome</keyword>
<feature type="transmembrane region" description="Helical" evidence="7">
    <location>
        <begin position="359"/>
        <end position="384"/>
    </location>
</feature>
<feature type="transmembrane region" description="Helical" evidence="7">
    <location>
        <begin position="78"/>
        <end position="101"/>
    </location>
</feature>
<comment type="caution">
    <text evidence="9">The sequence shown here is derived from an EMBL/GenBank/DDBJ whole genome shotgun (WGS) entry which is preliminary data.</text>
</comment>
<feature type="transmembrane region" description="Helical" evidence="7">
    <location>
        <begin position="269"/>
        <end position="293"/>
    </location>
</feature>
<evidence type="ECO:0000256" key="7">
    <source>
        <dbReference type="SAM" id="Phobius"/>
    </source>
</evidence>
<evidence type="ECO:0000256" key="2">
    <source>
        <dbReference type="ARBA" id="ARBA00022448"/>
    </source>
</evidence>
<organism evidence="9 10">
    <name type="scientific">Kutzneria viridogrisea</name>
    <dbReference type="NCBI Taxonomy" id="47990"/>
    <lineage>
        <taxon>Bacteria</taxon>
        <taxon>Bacillati</taxon>
        <taxon>Actinomycetota</taxon>
        <taxon>Actinomycetes</taxon>
        <taxon>Pseudonocardiales</taxon>
        <taxon>Pseudonocardiaceae</taxon>
        <taxon>Kutzneria</taxon>
    </lineage>
</organism>
<feature type="transmembrane region" description="Helical" evidence="7">
    <location>
        <begin position="140"/>
        <end position="165"/>
    </location>
</feature>
<reference evidence="9 10" key="1">
    <citation type="submission" date="2020-08" db="EMBL/GenBank/DDBJ databases">
        <title>Genomic Encyclopedia of Archaeal and Bacterial Type Strains, Phase II (KMG-II): from individual species to whole genera.</title>
        <authorList>
            <person name="Goeker M."/>
        </authorList>
    </citation>
    <scope>NUCLEOTIDE SEQUENCE [LARGE SCALE GENOMIC DNA]</scope>
    <source>
        <strain evidence="9 10">DSM 43850</strain>
    </source>
</reference>
<comment type="subcellular location">
    <subcellularLocation>
        <location evidence="1">Cell membrane</location>
        <topology evidence="1">Multi-pass membrane protein</topology>
    </subcellularLocation>
</comment>
<evidence type="ECO:0000259" key="8">
    <source>
        <dbReference type="PROSITE" id="PS50850"/>
    </source>
</evidence>
<feature type="transmembrane region" description="Helical" evidence="7">
    <location>
        <begin position="231"/>
        <end position="248"/>
    </location>
</feature>
<dbReference type="PANTHER" id="PTHR42718">
    <property type="entry name" value="MAJOR FACILITATOR SUPERFAMILY MULTIDRUG TRANSPORTER MFSC"/>
    <property type="match status" value="1"/>
</dbReference>
<dbReference type="SUPFAM" id="SSF103473">
    <property type="entry name" value="MFS general substrate transporter"/>
    <property type="match status" value="1"/>
</dbReference>
<dbReference type="InterPro" id="IPR036259">
    <property type="entry name" value="MFS_trans_sf"/>
</dbReference>
<feature type="transmembrane region" description="Helical" evidence="7">
    <location>
        <begin position="107"/>
        <end position="128"/>
    </location>
</feature>
<evidence type="ECO:0000313" key="9">
    <source>
        <dbReference type="EMBL" id="MBA8927098.1"/>
    </source>
</evidence>
<dbReference type="Gene3D" id="1.20.1250.20">
    <property type="entry name" value="MFS general substrate transporter like domains"/>
    <property type="match status" value="1"/>
</dbReference>
<dbReference type="InterPro" id="IPR020846">
    <property type="entry name" value="MFS_dom"/>
</dbReference>
<evidence type="ECO:0000313" key="10">
    <source>
        <dbReference type="Proteomes" id="UP000517916"/>
    </source>
</evidence>
<keyword evidence="6 7" id="KW-0472">Membrane</keyword>
<dbReference type="Proteomes" id="UP000517916">
    <property type="component" value="Unassembled WGS sequence"/>
</dbReference>